<protein>
    <submittedName>
        <fullName evidence="3">Universal stress protein</fullName>
    </submittedName>
</protein>
<dbReference type="Gene3D" id="3.40.50.620">
    <property type="entry name" value="HUPs"/>
    <property type="match status" value="1"/>
</dbReference>
<dbReference type="PANTHER" id="PTHR46268">
    <property type="entry name" value="STRESS RESPONSE PROTEIN NHAX"/>
    <property type="match status" value="1"/>
</dbReference>
<evidence type="ECO:0000313" key="3">
    <source>
        <dbReference type="EMBL" id="MCP9001724.1"/>
    </source>
</evidence>
<accession>A0ABT1LV06</accession>
<evidence type="ECO:0000259" key="2">
    <source>
        <dbReference type="Pfam" id="PF00582"/>
    </source>
</evidence>
<feature type="domain" description="UspA" evidence="2">
    <location>
        <begin position="15"/>
        <end position="142"/>
    </location>
</feature>
<dbReference type="EMBL" id="JANCLV010000018">
    <property type="protein sequence ID" value="MCP9001724.1"/>
    <property type="molecule type" value="Genomic_DNA"/>
</dbReference>
<proteinExistence type="inferred from homology"/>
<comment type="similarity">
    <text evidence="1">Belongs to the universal stress protein A family.</text>
</comment>
<dbReference type="SUPFAM" id="SSF52402">
    <property type="entry name" value="Adenine nucleotide alpha hydrolases-like"/>
    <property type="match status" value="1"/>
</dbReference>
<dbReference type="Pfam" id="PF00582">
    <property type="entry name" value="Usp"/>
    <property type="match status" value="1"/>
</dbReference>
<dbReference type="Proteomes" id="UP001524318">
    <property type="component" value="Unassembled WGS sequence"/>
</dbReference>
<dbReference type="PRINTS" id="PR01438">
    <property type="entry name" value="UNVRSLSTRESS"/>
</dbReference>
<dbReference type="CDD" id="cd00293">
    <property type="entry name" value="USP-like"/>
    <property type="match status" value="1"/>
</dbReference>
<reference evidence="3 4" key="1">
    <citation type="submission" date="2022-06" db="EMBL/GenBank/DDBJ databases">
        <title>Pseudarthrobacter sp. strain RMG13 Genome sequencing and assembly.</title>
        <authorList>
            <person name="Kim I."/>
        </authorList>
    </citation>
    <scope>NUCLEOTIDE SEQUENCE [LARGE SCALE GENOMIC DNA]</scope>
    <source>
        <strain evidence="3 4">RMG13</strain>
    </source>
</reference>
<dbReference type="InterPro" id="IPR006015">
    <property type="entry name" value="Universal_stress_UspA"/>
</dbReference>
<sequence length="158" mass="16734">MATNTDPHSQEGQRTRIVVGYVPTDEGRAAYTVAVAEARKSDSELVLVNSSHGGAYMDSQVATDQDLDSLVSQASDQGVAVTIRKFPHGSDPVDAVLEAVEESGASLLVIGLRRRSPVGKLFLGSTAQSLLMRSHIPVLAVKAETGHDLGHKRSTAKD</sequence>
<dbReference type="InterPro" id="IPR006016">
    <property type="entry name" value="UspA"/>
</dbReference>
<dbReference type="RefSeq" id="WP_254752653.1">
    <property type="nucleotide sequence ID" value="NZ_JANCLV010000018.1"/>
</dbReference>
<evidence type="ECO:0000313" key="4">
    <source>
        <dbReference type="Proteomes" id="UP001524318"/>
    </source>
</evidence>
<evidence type="ECO:0000256" key="1">
    <source>
        <dbReference type="ARBA" id="ARBA00008791"/>
    </source>
</evidence>
<keyword evidence="4" id="KW-1185">Reference proteome</keyword>
<dbReference type="InterPro" id="IPR014729">
    <property type="entry name" value="Rossmann-like_a/b/a_fold"/>
</dbReference>
<gene>
    <name evidence="3" type="ORF">NFC73_18615</name>
</gene>
<name>A0ABT1LV06_9MICC</name>
<comment type="caution">
    <text evidence="3">The sequence shown here is derived from an EMBL/GenBank/DDBJ whole genome shotgun (WGS) entry which is preliminary data.</text>
</comment>
<dbReference type="PANTHER" id="PTHR46268:SF6">
    <property type="entry name" value="UNIVERSAL STRESS PROTEIN UP12"/>
    <property type="match status" value="1"/>
</dbReference>
<organism evidence="3 4">
    <name type="scientific">Pseudarthrobacter humi</name>
    <dbReference type="NCBI Taxonomy" id="2952523"/>
    <lineage>
        <taxon>Bacteria</taxon>
        <taxon>Bacillati</taxon>
        <taxon>Actinomycetota</taxon>
        <taxon>Actinomycetes</taxon>
        <taxon>Micrococcales</taxon>
        <taxon>Micrococcaceae</taxon>
        <taxon>Pseudarthrobacter</taxon>
    </lineage>
</organism>